<feature type="coiled-coil region" evidence="9">
    <location>
        <begin position="384"/>
        <end position="411"/>
    </location>
</feature>
<dbReference type="OrthoDB" id="144293at2"/>
<dbReference type="InterPro" id="IPR005467">
    <property type="entry name" value="His_kinase_dom"/>
</dbReference>
<dbReference type="SUPFAM" id="SSF55781">
    <property type="entry name" value="GAF domain-like"/>
    <property type="match status" value="1"/>
</dbReference>
<keyword evidence="9" id="KW-0175">Coiled coil</keyword>
<dbReference type="PANTHER" id="PTHR24421:SF37">
    <property type="entry name" value="SENSOR HISTIDINE KINASE NARS"/>
    <property type="match status" value="1"/>
</dbReference>
<dbReference type="Gene3D" id="3.30.450.20">
    <property type="entry name" value="PAS domain"/>
    <property type="match status" value="1"/>
</dbReference>
<evidence type="ECO:0000256" key="7">
    <source>
        <dbReference type="ARBA" id="ARBA00023012"/>
    </source>
</evidence>
<feature type="non-terminal residue" evidence="11">
    <location>
        <position position="1"/>
    </location>
</feature>
<keyword evidence="5" id="KW-0418">Kinase</keyword>
<evidence type="ECO:0000256" key="8">
    <source>
        <dbReference type="ARBA" id="ARBA00023136"/>
    </source>
</evidence>
<evidence type="ECO:0000256" key="4">
    <source>
        <dbReference type="ARBA" id="ARBA00022692"/>
    </source>
</evidence>
<feature type="domain" description="Histidine kinase" evidence="10">
    <location>
        <begin position="356"/>
        <end position="550"/>
    </location>
</feature>
<dbReference type="InterPro" id="IPR035965">
    <property type="entry name" value="PAS-like_dom_sf"/>
</dbReference>
<dbReference type="EMBL" id="WHJE01000138">
    <property type="protein sequence ID" value="KAE8762657.1"/>
    <property type="molecule type" value="Genomic_DNA"/>
</dbReference>
<dbReference type="GO" id="GO:0000155">
    <property type="term" value="F:phosphorelay sensor kinase activity"/>
    <property type="evidence" value="ECO:0007669"/>
    <property type="project" value="InterPro"/>
</dbReference>
<keyword evidence="4" id="KW-0812">Transmembrane</keyword>
<keyword evidence="2" id="KW-1003">Cell membrane</keyword>
<proteinExistence type="predicted"/>
<dbReference type="GO" id="GO:0005886">
    <property type="term" value="C:plasma membrane"/>
    <property type="evidence" value="ECO:0007669"/>
    <property type="project" value="UniProtKB-SubCell"/>
</dbReference>
<dbReference type="PANTHER" id="PTHR24421">
    <property type="entry name" value="NITRATE/NITRITE SENSOR PROTEIN NARX-RELATED"/>
    <property type="match status" value="1"/>
</dbReference>
<keyword evidence="12" id="KW-1185">Reference proteome</keyword>
<keyword evidence="6" id="KW-1133">Transmembrane helix</keyword>
<keyword evidence="8" id="KW-0472">Membrane</keyword>
<dbReference type="InterPro" id="IPR000014">
    <property type="entry name" value="PAS"/>
</dbReference>
<dbReference type="CDD" id="cd00130">
    <property type="entry name" value="PAS"/>
    <property type="match status" value="1"/>
</dbReference>
<dbReference type="Gene3D" id="3.30.450.40">
    <property type="match status" value="1"/>
</dbReference>
<evidence type="ECO:0000259" key="10">
    <source>
        <dbReference type="PROSITE" id="PS50109"/>
    </source>
</evidence>
<dbReference type="SUPFAM" id="SSF55785">
    <property type="entry name" value="PYP-like sensor domain (PAS domain)"/>
    <property type="match status" value="1"/>
</dbReference>
<dbReference type="Gene3D" id="3.30.565.10">
    <property type="entry name" value="Histidine kinase-like ATPase, C-terminal domain"/>
    <property type="match status" value="1"/>
</dbReference>
<dbReference type="InterPro" id="IPR050482">
    <property type="entry name" value="Sensor_HK_TwoCompSys"/>
</dbReference>
<evidence type="ECO:0000256" key="1">
    <source>
        <dbReference type="ARBA" id="ARBA00004651"/>
    </source>
</evidence>
<organism evidence="11 12">
    <name type="scientific">Georgenia thermotolerans</name>
    <dbReference type="NCBI Taxonomy" id="527326"/>
    <lineage>
        <taxon>Bacteria</taxon>
        <taxon>Bacillati</taxon>
        <taxon>Actinomycetota</taxon>
        <taxon>Actinomycetes</taxon>
        <taxon>Micrococcales</taxon>
        <taxon>Bogoriellaceae</taxon>
        <taxon>Georgenia</taxon>
    </lineage>
</organism>
<dbReference type="InterPro" id="IPR011712">
    <property type="entry name" value="Sig_transdc_His_kin_sub3_dim/P"/>
</dbReference>
<evidence type="ECO:0000256" key="6">
    <source>
        <dbReference type="ARBA" id="ARBA00022989"/>
    </source>
</evidence>
<dbReference type="Pfam" id="PF07730">
    <property type="entry name" value="HisKA_3"/>
    <property type="match status" value="1"/>
</dbReference>
<dbReference type="RefSeq" id="WP_152359846.1">
    <property type="nucleotide sequence ID" value="NZ_WHJE01000138.1"/>
</dbReference>
<dbReference type="InterPro" id="IPR003018">
    <property type="entry name" value="GAF"/>
</dbReference>
<evidence type="ECO:0000256" key="5">
    <source>
        <dbReference type="ARBA" id="ARBA00022777"/>
    </source>
</evidence>
<comment type="subcellular location">
    <subcellularLocation>
        <location evidence="1">Cell membrane</location>
        <topology evidence="1">Multi-pass membrane protein</topology>
    </subcellularLocation>
</comment>
<dbReference type="Pfam" id="PF02518">
    <property type="entry name" value="HATPase_c"/>
    <property type="match status" value="1"/>
</dbReference>
<gene>
    <name evidence="11" type="ORF">GB883_18180</name>
</gene>
<dbReference type="Pfam" id="PF13185">
    <property type="entry name" value="GAF_2"/>
    <property type="match status" value="1"/>
</dbReference>
<keyword evidence="7" id="KW-0902">Two-component regulatory system</keyword>
<dbReference type="GO" id="GO:0006355">
    <property type="term" value="P:regulation of DNA-templated transcription"/>
    <property type="evidence" value="ECO:0007669"/>
    <property type="project" value="InterPro"/>
</dbReference>
<evidence type="ECO:0000256" key="9">
    <source>
        <dbReference type="SAM" id="Coils"/>
    </source>
</evidence>
<dbReference type="GO" id="GO:0046983">
    <property type="term" value="F:protein dimerization activity"/>
    <property type="evidence" value="ECO:0007669"/>
    <property type="project" value="InterPro"/>
</dbReference>
<dbReference type="SMART" id="SM00091">
    <property type="entry name" value="PAS"/>
    <property type="match status" value="1"/>
</dbReference>
<comment type="caution">
    <text evidence="11">The sequence shown here is derived from an EMBL/GenBank/DDBJ whole genome shotgun (WGS) entry which is preliminary data.</text>
</comment>
<protein>
    <submittedName>
        <fullName evidence="11">PAS domain S-box protein</fullName>
    </submittedName>
</protein>
<evidence type="ECO:0000313" key="11">
    <source>
        <dbReference type="EMBL" id="KAE8762657.1"/>
    </source>
</evidence>
<dbReference type="PROSITE" id="PS50109">
    <property type="entry name" value="HIS_KIN"/>
    <property type="match status" value="1"/>
</dbReference>
<dbReference type="Gene3D" id="1.20.5.1930">
    <property type="match status" value="1"/>
</dbReference>
<evidence type="ECO:0000313" key="12">
    <source>
        <dbReference type="Proteomes" id="UP000451860"/>
    </source>
</evidence>
<keyword evidence="3" id="KW-0808">Transferase</keyword>
<name>A0A7J5UJX9_9MICO</name>
<accession>A0A7J5UJX9</accession>
<dbReference type="SMART" id="SM00387">
    <property type="entry name" value="HATPase_c"/>
    <property type="match status" value="1"/>
</dbReference>
<sequence length="550" mass="57957">PTAGPVGADPLPSAGTVAADALAAAGPTEAGALPKPARAMPGASAEVLYELGIDALVAIIETVGYGVCITGENQGWTYVNPAGARIMGRPFEQLRDENYLLSFAEHERAALLALEHKQREGDTGFYTNTVVRPDGTELEMTWSGTVVTVGGRELAPAVFHETTSVRQAQREAAELGAAAARMAAGSSTTDVLDALVRETVAATRALGALLLVEDGRGLLRPAASTGVPDALVEAMAASPARLLDLPAGPMLARGRAGFLSDDRERLAAGVRTASWVDALDELSWEGTAKFPVWRDEHVAGVLVVVVPARVTAPSEAELAFWSSMAEQAGVALGADRMRHEISYASARVERERIARELHDSVNHALFALQTRAYLVQRALDSADADRARQAALDLEELARQATTEMRELLVELRPSADAAPLDLRQALRELAESVTTRHGLPVRVTVPKSALPALPPGTGEHLVRIAGEALHNAVKHASATAATLTLTLSPRRLELAVVDDGRGFDTAAARPGTHGQQTMRERARLCDGELRVTSVPGAGTSVVAVLPLTA</sequence>
<dbReference type="InterPro" id="IPR036890">
    <property type="entry name" value="HATPase_C_sf"/>
</dbReference>
<dbReference type="Pfam" id="PF00989">
    <property type="entry name" value="PAS"/>
    <property type="match status" value="1"/>
</dbReference>
<reference evidence="11 12" key="1">
    <citation type="submission" date="2019-10" db="EMBL/GenBank/DDBJ databases">
        <title>Georgenia wutianyii sp. nov. and Georgenia yuyongxinii sp. nov. isolated from plateau pika (Ochotona curzoniae) in the Qinghai-Tibet plateau of China.</title>
        <authorList>
            <person name="Tian Z."/>
        </authorList>
    </citation>
    <scope>NUCLEOTIDE SEQUENCE [LARGE SCALE GENOMIC DNA]</scope>
    <source>
        <strain evidence="11 12">DSM 21501</strain>
    </source>
</reference>
<dbReference type="CDD" id="cd16917">
    <property type="entry name" value="HATPase_UhpB-NarQ-NarX-like"/>
    <property type="match status" value="1"/>
</dbReference>
<dbReference type="Proteomes" id="UP000451860">
    <property type="component" value="Unassembled WGS sequence"/>
</dbReference>
<dbReference type="InterPro" id="IPR029016">
    <property type="entry name" value="GAF-like_dom_sf"/>
</dbReference>
<dbReference type="AlphaFoldDB" id="A0A7J5UJX9"/>
<dbReference type="InterPro" id="IPR013767">
    <property type="entry name" value="PAS_fold"/>
</dbReference>
<dbReference type="SUPFAM" id="SSF55874">
    <property type="entry name" value="ATPase domain of HSP90 chaperone/DNA topoisomerase II/histidine kinase"/>
    <property type="match status" value="1"/>
</dbReference>
<evidence type="ECO:0000256" key="2">
    <source>
        <dbReference type="ARBA" id="ARBA00022475"/>
    </source>
</evidence>
<dbReference type="NCBIfam" id="TIGR00229">
    <property type="entry name" value="sensory_box"/>
    <property type="match status" value="1"/>
</dbReference>
<dbReference type="InterPro" id="IPR003594">
    <property type="entry name" value="HATPase_dom"/>
</dbReference>
<evidence type="ECO:0000256" key="3">
    <source>
        <dbReference type="ARBA" id="ARBA00022679"/>
    </source>
</evidence>